<evidence type="ECO:0000313" key="1">
    <source>
        <dbReference type="EMBL" id="APC50168.1"/>
    </source>
</evidence>
<gene>
    <name evidence="1" type="ORF">BME96_03680</name>
</gene>
<dbReference type="InterPro" id="IPR038509">
    <property type="entry name" value="IFS_sf"/>
</dbReference>
<dbReference type="KEGG" id="vhl:BME96_03680"/>
<sequence length="132" mass="15235">MELHQGVSANVPTDVESILTKGIYPLYLDDQNKRVELKLEQSLITMIDGELFDIYCALSTIFCQLIEEGLGTAPFKINQDKILNKLRITLNRKEKELKNCFEWEGLGKPEGMWTEVLRMDSICKRRWGISLL</sequence>
<protein>
    <submittedName>
        <fullName evidence="1">Uncharacterized protein</fullName>
    </submittedName>
</protein>
<dbReference type="EMBL" id="CP017962">
    <property type="protein sequence ID" value="APC50168.1"/>
    <property type="molecule type" value="Genomic_DNA"/>
</dbReference>
<reference evidence="1 2" key="1">
    <citation type="submission" date="2016-11" db="EMBL/GenBank/DDBJ databases">
        <title>Complete genome sequencing of Virgibacillus halodenitrificans PDB-F2.</title>
        <authorList>
            <person name="Sun Z."/>
            <person name="Zhou Y."/>
            <person name="Li H."/>
        </authorList>
    </citation>
    <scope>NUCLEOTIDE SEQUENCE [LARGE SCALE GENOMIC DNA]</scope>
    <source>
        <strain evidence="1 2">PDB-F2</strain>
    </source>
</reference>
<accession>A0AAC9NMM0</accession>
<name>A0AAC9NMM0_VIRHA</name>
<evidence type="ECO:0000313" key="2">
    <source>
        <dbReference type="Proteomes" id="UP000182945"/>
    </source>
</evidence>
<proteinExistence type="predicted"/>
<dbReference type="Gene3D" id="1.25.40.520">
    <property type="match status" value="1"/>
</dbReference>
<dbReference type="AlphaFoldDB" id="A0AAC9NMM0"/>
<dbReference type="Proteomes" id="UP000182945">
    <property type="component" value="Chromosome"/>
</dbReference>
<organism evidence="1 2">
    <name type="scientific">Virgibacillus halodenitrificans</name>
    <name type="common">Bacillus halodenitrificans</name>
    <dbReference type="NCBI Taxonomy" id="1482"/>
    <lineage>
        <taxon>Bacteria</taxon>
        <taxon>Bacillati</taxon>
        <taxon>Bacillota</taxon>
        <taxon>Bacilli</taxon>
        <taxon>Bacillales</taxon>
        <taxon>Bacillaceae</taxon>
        <taxon>Virgibacillus</taxon>
    </lineage>
</organism>